<dbReference type="InParanoid" id="A7SB65"/>
<dbReference type="OrthoDB" id="10024265at2759"/>
<dbReference type="KEGG" id="nve:5510643"/>
<dbReference type="Proteomes" id="UP000001593">
    <property type="component" value="Unassembled WGS sequence"/>
</dbReference>
<dbReference type="GO" id="GO:0033045">
    <property type="term" value="P:regulation of sister chromatid segregation"/>
    <property type="evidence" value="ECO:0000318"/>
    <property type="project" value="GO_Central"/>
</dbReference>
<dbReference type="PANTHER" id="PTHR33962:SF1">
    <property type="entry name" value="RECQ-MEDIATED GENOME INSTABILITY PROTEIN 2"/>
    <property type="match status" value="1"/>
</dbReference>
<accession>A7SB65</accession>
<dbReference type="AlphaFoldDB" id="A7SB65"/>
<organism evidence="1 2">
    <name type="scientific">Nematostella vectensis</name>
    <name type="common">Starlet sea anemone</name>
    <dbReference type="NCBI Taxonomy" id="45351"/>
    <lineage>
        <taxon>Eukaryota</taxon>
        <taxon>Metazoa</taxon>
        <taxon>Cnidaria</taxon>
        <taxon>Anthozoa</taxon>
        <taxon>Hexacorallia</taxon>
        <taxon>Actiniaria</taxon>
        <taxon>Edwardsiidae</taxon>
        <taxon>Nematostella</taxon>
    </lineage>
</organism>
<dbReference type="GO" id="GO:0006281">
    <property type="term" value="P:DNA repair"/>
    <property type="evidence" value="ECO:0000318"/>
    <property type="project" value="GO_Central"/>
</dbReference>
<dbReference type="EMBL" id="DS469614">
    <property type="protein sequence ID" value="EDO39029.1"/>
    <property type="molecule type" value="Genomic_DNA"/>
</dbReference>
<gene>
    <name evidence="1" type="ORF">NEMVEDRAFT_v1g209585</name>
</gene>
<evidence type="ECO:0000313" key="2">
    <source>
        <dbReference type="Proteomes" id="UP000001593"/>
    </source>
</evidence>
<dbReference type="STRING" id="45351.A7SB65"/>
<dbReference type="Pfam" id="PF16100">
    <property type="entry name" value="RMI2"/>
    <property type="match status" value="1"/>
</dbReference>
<name>A7SB65_NEMVE</name>
<dbReference type="FunCoup" id="A7SB65">
    <property type="interactions" value="123"/>
</dbReference>
<keyword evidence="2" id="KW-1185">Reference proteome</keyword>
<sequence>MSKKQQALSRLSMPAIKLFVNQVQHCQQVSDRGSSPLYEWVCCGISGQEGLGLSQVWLQGYIVKLFDDNNDFLLDDGTGVAHITGVNKLVKNVLFKEGMYVMIAGQLKTLLSSVGHPLVRVLKISDLTKSSLAEPHWILEVIDSQLHTTQ</sequence>
<dbReference type="PANTHER" id="PTHR33962">
    <property type="entry name" value="RECQ-MEDIATED GENOME INSTABILITY PROTEIN 2 RMI2"/>
    <property type="match status" value="1"/>
</dbReference>
<dbReference type="HOGENOM" id="CLU_1742717_0_0_1"/>
<dbReference type="GO" id="GO:0016607">
    <property type="term" value="C:nuclear speck"/>
    <property type="evidence" value="ECO:0000318"/>
    <property type="project" value="GO_Central"/>
</dbReference>
<evidence type="ECO:0008006" key="3">
    <source>
        <dbReference type="Google" id="ProtNLM"/>
    </source>
</evidence>
<dbReference type="OMA" id="GMYVMIA"/>
<dbReference type="Gene3D" id="2.40.50.140">
    <property type="entry name" value="Nucleic acid-binding proteins"/>
    <property type="match status" value="1"/>
</dbReference>
<dbReference type="FunFam" id="2.40.50.140:FF:000345">
    <property type="entry name" value="RecQ-mediated genome instability-like protein"/>
    <property type="match status" value="1"/>
</dbReference>
<dbReference type="InterPro" id="IPR032245">
    <property type="entry name" value="RMI2"/>
</dbReference>
<evidence type="ECO:0000313" key="1">
    <source>
        <dbReference type="EMBL" id="EDO39029.1"/>
    </source>
</evidence>
<dbReference type="PhylomeDB" id="A7SB65"/>
<dbReference type="InterPro" id="IPR036700">
    <property type="entry name" value="BOBF_sf"/>
</dbReference>
<protein>
    <recommendedName>
        <fullName evidence="3">RecQ-mediated genome instability protein 2</fullName>
    </recommendedName>
</protein>
<dbReference type="GO" id="GO:0005829">
    <property type="term" value="C:cytosol"/>
    <property type="evidence" value="ECO:0000318"/>
    <property type="project" value="GO_Central"/>
</dbReference>
<dbReference type="InterPro" id="IPR012340">
    <property type="entry name" value="NA-bd_OB-fold"/>
</dbReference>
<reference evidence="1 2" key="1">
    <citation type="journal article" date="2007" name="Science">
        <title>Sea anemone genome reveals ancestral eumetazoan gene repertoire and genomic organization.</title>
        <authorList>
            <person name="Putnam N.H."/>
            <person name="Srivastava M."/>
            <person name="Hellsten U."/>
            <person name="Dirks B."/>
            <person name="Chapman J."/>
            <person name="Salamov A."/>
            <person name="Terry A."/>
            <person name="Shapiro H."/>
            <person name="Lindquist E."/>
            <person name="Kapitonov V.V."/>
            <person name="Jurka J."/>
            <person name="Genikhovich G."/>
            <person name="Grigoriev I.V."/>
            <person name="Lucas S.M."/>
            <person name="Steele R.E."/>
            <person name="Finnerty J.R."/>
            <person name="Technau U."/>
            <person name="Martindale M.Q."/>
            <person name="Rokhsar D.S."/>
        </authorList>
    </citation>
    <scope>NUCLEOTIDE SEQUENCE [LARGE SCALE GENOMIC DNA]</scope>
    <source>
        <strain evidence="2">CH2 X CH6</strain>
    </source>
</reference>
<dbReference type="SUPFAM" id="SSF101756">
    <property type="entry name" value="Hypothetical protein YgiW"/>
    <property type="match status" value="1"/>
</dbReference>
<dbReference type="GO" id="GO:0043007">
    <property type="term" value="P:maintenance of rDNA"/>
    <property type="evidence" value="ECO:0000318"/>
    <property type="project" value="GO_Central"/>
</dbReference>
<dbReference type="GO" id="GO:2000042">
    <property type="term" value="P:negative regulation of double-strand break repair via homologous recombination"/>
    <property type="evidence" value="ECO:0000318"/>
    <property type="project" value="GO_Central"/>
</dbReference>
<proteinExistence type="predicted"/>